<dbReference type="PANTHER" id="PTHR36509:SF2">
    <property type="entry name" value="BLL3101 PROTEIN"/>
    <property type="match status" value="1"/>
</dbReference>
<evidence type="ECO:0000259" key="2">
    <source>
        <dbReference type="Pfam" id="PF06863"/>
    </source>
</evidence>
<feature type="domain" description="DUF1254" evidence="2">
    <location>
        <begin position="103"/>
        <end position="234"/>
    </location>
</feature>
<evidence type="ECO:0000313" key="3">
    <source>
        <dbReference type="EMBL" id="CAK06648.1"/>
    </source>
</evidence>
<dbReference type="KEGG" id="rle:RL1151"/>
<dbReference type="SUPFAM" id="SSF160935">
    <property type="entry name" value="VPA0735-like"/>
    <property type="match status" value="1"/>
</dbReference>
<dbReference type="InterPro" id="IPR010679">
    <property type="entry name" value="DUF1254"/>
</dbReference>
<evidence type="ECO:0000259" key="1">
    <source>
        <dbReference type="Pfam" id="PF06742"/>
    </source>
</evidence>
<evidence type="ECO:0000313" key="4">
    <source>
        <dbReference type="Proteomes" id="UP000006575"/>
    </source>
</evidence>
<evidence type="ECO:0008006" key="5">
    <source>
        <dbReference type="Google" id="ProtNLM"/>
    </source>
</evidence>
<dbReference type="Gene3D" id="2.60.120.600">
    <property type="entry name" value="Domain of unknown function DUF1214, C-terminal domain"/>
    <property type="match status" value="1"/>
</dbReference>
<dbReference type="InterPro" id="IPR037050">
    <property type="entry name" value="DUF1254_sf"/>
</dbReference>
<dbReference type="RefSeq" id="WP_011650879.1">
    <property type="nucleotide sequence ID" value="NC_008380.1"/>
</dbReference>
<gene>
    <name evidence="3" type="ordered locus">RL1151</name>
</gene>
<dbReference type="AlphaFoldDB" id="Q1MK60"/>
<organism evidence="3 4">
    <name type="scientific">Rhizobium johnstonii (strain DSM 114642 / LMG 32736 / 3841)</name>
    <name type="common">Rhizobium leguminosarum bv. viciae</name>
    <dbReference type="NCBI Taxonomy" id="216596"/>
    <lineage>
        <taxon>Bacteria</taxon>
        <taxon>Pseudomonadati</taxon>
        <taxon>Pseudomonadota</taxon>
        <taxon>Alphaproteobacteria</taxon>
        <taxon>Hyphomicrobiales</taxon>
        <taxon>Rhizobiaceae</taxon>
        <taxon>Rhizobium/Agrobacterium group</taxon>
        <taxon>Rhizobium</taxon>
        <taxon>Rhizobium johnstonii</taxon>
    </lineage>
</organism>
<reference evidence="3 4" key="1">
    <citation type="journal article" date="2006" name="Genome Biol.">
        <title>The genome of Rhizobium leguminosarum has recognizable core and accessory components.</title>
        <authorList>
            <person name="Young J.W."/>
            <person name="Crossman L.C."/>
            <person name="Johnston A.W.B."/>
            <person name="Thomson N.R."/>
            <person name="Ghazoui Z.F."/>
            <person name="Hull K.H."/>
            <person name="Wexler M."/>
            <person name="Curson A.R.J."/>
            <person name="Todd J.D."/>
            <person name="Poole P.S."/>
            <person name="Mauchline T.H."/>
            <person name="East A.K."/>
            <person name="Quail M.A."/>
            <person name="Churcher C."/>
            <person name="Arrowsmith C."/>
            <person name="Cherevach A."/>
            <person name="Chillingworth T."/>
            <person name="Clarke K."/>
            <person name="Cronin A."/>
            <person name="Davis P."/>
            <person name="Fraser A."/>
            <person name="Hance Z."/>
            <person name="Hauser H."/>
            <person name="Jagels K."/>
            <person name="Moule S."/>
            <person name="Mungall K."/>
            <person name="Norbertczak H."/>
            <person name="Rabbinowitsch E."/>
            <person name="Sanders M."/>
            <person name="Simmonds M."/>
            <person name="Whitehead S."/>
            <person name="Parkhill J."/>
        </authorList>
    </citation>
    <scope>NUCLEOTIDE SEQUENCE [LARGE SCALE GENOMIC DNA]</scope>
    <source>
        <strain evidence="4">DSM 114642 / LMG 32736 / 3841</strain>
    </source>
</reference>
<name>Q1MK60_RHIJ3</name>
<dbReference type="EnsemblBacteria" id="CAK06648">
    <property type="protein sequence ID" value="CAK06648"/>
    <property type="gene ID" value="RL1151"/>
</dbReference>
<feature type="domain" description="DUF1214" evidence="1">
    <location>
        <begin position="376"/>
        <end position="481"/>
    </location>
</feature>
<dbReference type="InterPro" id="IPR010621">
    <property type="entry name" value="DUF1214"/>
</dbReference>
<accession>Q1MK60</accession>
<dbReference type="Pfam" id="PF06863">
    <property type="entry name" value="DUF1254"/>
    <property type="match status" value="1"/>
</dbReference>
<dbReference type="Pfam" id="PF06742">
    <property type="entry name" value="DUF1214"/>
    <property type="match status" value="1"/>
</dbReference>
<dbReference type="PANTHER" id="PTHR36509">
    <property type="entry name" value="BLL3101 PROTEIN"/>
    <property type="match status" value="1"/>
</dbReference>
<dbReference type="Gene3D" id="2.60.40.1610">
    <property type="entry name" value="Domain of unknown function DUF1254"/>
    <property type="match status" value="1"/>
</dbReference>
<sequence>MTPNEKSSLFAIRRRDLELAALALAATALLAPRRGIAANMLERSWDELTGELKDLPDDAREAAAYFLGMESYVFGYPLVMMDVTRDVLTAAPAPNADGTAAPINQLAKMPTYVSPDFKNVVRISLNSLWTTGWLDLENDPIVLSVPDTKDRYYVFSIMNMWTDVFGSAGKRTTGTSPGHFLIVGPNWKGTAPADIKETFRSSTRYAWALGQTQANGPEDFAAVNAIQAGYKLTPLSAWGKSYTPPKKVRVNGKVDVKITPPDQVAQMDAGTFFNRLATAMKDNPPYAEDTRALKRLHRLGIEPGKPFDISKVDRGIAAGLQKAVKEVQIKMAEGVTKLKNVNGWINMVNLGRYGTDYNTRAGVAYMGLGADMCEDTVYPTAYVDGDGHLFDSANAYVMRFEKDQLPPTNGTWSVSQYKGNFYERNILDRYAIAPWMPLQFNPDGSLDIYLQATSPGKDKESNWLPTPLGQFNLTLRNYFPERAAYDGSYKIPPVKKMA</sequence>
<dbReference type="EMBL" id="AM236080">
    <property type="protein sequence ID" value="CAK06648.1"/>
    <property type="molecule type" value="Genomic_DNA"/>
</dbReference>
<dbReference type="eggNOG" id="COG5361">
    <property type="taxonomic scope" value="Bacteria"/>
</dbReference>
<dbReference type="InterPro" id="IPR037049">
    <property type="entry name" value="DUF1214_C_sf"/>
</dbReference>
<protein>
    <recommendedName>
        <fullName evidence="5">DUF1254 domain-containing protein</fullName>
    </recommendedName>
</protein>
<proteinExistence type="predicted"/>
<dbReference type="GeneID" id="303206161"/>
<dbReference type="Proteomes" id="UP000006575">
    <property type="component" value="Chromosome"/>
</dbReference>
<keyword evidence="4" id="KW-1185">Reference proteome</keyword>
<dbReference type="HOGENOM" id="CLU_027269_1_1_5"/>